<dbReference type="EMBL" id="VSSQ01100092">
    <property type="protein sequence ID" value="MPN42383.1"/>
    <property type="molecule type" value="Genomic_DNA"/>
</dbReference>
<dbReference type="EC" id="2.8.3.12" evidence="1"/>
<dbReference type="SUPFAM" id="SSF100950">
    <property type="entry name" value="NagB/RpiA/CoA transferase-like"/>
    <property type="match status" value="1"/>
</dbReference>
<dbReference type="AlphaFoldDB" id="A0A645I4H6"/>
<dbReference type="GO" id="GO:0018730">
    <property type="term" value="F:glutaconate CoA-transferase activity"/>
    <property type="evidence" value="ECO:0007669"/>
    <property type="project" value="UniProtKB-EC"/>
</dbReference>
<organism evidence="1">
    <name type="scientific">bioreactor metagenome</name>
    <dbReference type="NCBI Taxonomy" id="1076179"/>
    <lineage>
        <taxon>unclassified sequences</taxon>
        <taxon>metagenomes</taxon>
        <taxon>ecological metagenomes</taxon>
    </lineage>
</organism>
<accession>A0A645I4H6</accession>
<proteinExistence type="predicted"/>
<keyword evidence="1" id="KW-0808">Transferase</keyword>
<protein>
    <submittedName>
        <fullName evidence="1">Glutaconate CoA-transferase subunit B</fullName>
        <ecNumber evidence="1">2.8.3.12</ecNumber>
    </submittedName>
</protein>
<sequence>MAVVSDLGMMRFDEKTHRMYLAGYYPFTSPEEVQANTGFEMNVSQAVVLPEPDADSILMLQKIDPNRIYLLK</sequence>
<evidence type="ECO:0000313" key="1">
    <source>
        <dbReference type="EMBL" id="MPN42383.1"/>
    </source>
</evidence>
<dbReference type="InterPro" id="IPR037171">
    <property type="entry name" value="NagB/RpiA_transferase-like"/>
</dbReference>
<dbReference type="Gene3D" id="3.40.1080.10">
    <property type="entry name" value="Glutaconate Coenzyme A-transferase"/>
    <property type="match status" value="1"/>
</dbReference>
<comment type="caution">
    <text evidence="1">The sequence shown here is derived from an EMBL/GenBank/DDBJ whole genome shotgun (WGS) entry which is preliminary data.</text>
</comment>
<name>A0A645I4H6_9ZZZZ</name>
<reference evidence="1" key="1">
    <citation type="submission" date="2019-08" db="EMBL/GenBank/DDBJ databases">
        <authorList>
            <person name="Kucharzyk K."/>
            <person name="Murdoch R.W."/>
            <person name="Higgins S."/>
            <person name="Loffler F."/>
        </authorList>
    </citation>
    <scope>NUCLEOTIDE SEQUENCE</scope>
</reference>
<gene>
    <name evidence="1" type="primary">gctB_7</name>
    <name evidence="1" type="ORF">SDC9_189940</name>
</gene>